<evidence type="ECO:0000313" key="2">
    <source>
        <dbReference type="Proteomes" id="UP000313359"/>
    </source>
</evidence>
<dbReference type="Proteomes" id="UP000313359">
    <property type="component" value="Unassembled WGS sequence"/>
</dbReference>
<keyword evidence="2" id="KW-1185">Reference proteome</keyword>
<reference evidence="1" key="1">
    <citation type="journal article" date="2018" name="Genome Biol. Evol.">
        <title>Genomics and development of Lentinus tigrinus, a white-rot wood-decaying mushroom with dimorphic fruiting bodies.</title>
        <authorList>
            <person name="Wu B."/>
            <person name="Xu Z."/>
            <person name="Knudson A."/>
            <person name="Carlson A."/>
            <person name="Chen N."/>
            <person name="Kovaka S."/>
            <person name="LaButti K."/>
            <person name="Lipzen A."/>
            <person name="Pennachio C."/>
            <person name="Riley R."/>
            <person name="Schakwitz W."/>
            <person name="Umezawa K."/>
            <person name="Ohm R.A."/>
            <person name="Grigoriev I.V."/>
            <person name="Nagy L.G."/>
            <person name="Gibbons J."/>
            <person name="Hibbett D."/>
        </authorList>
    </citation>
    <scope>NUCLEOTIDE SEQUENCE [LARGE SCALE GENOMIC DNA]</scope>
    <source>
        <strain evidence="1">ALCF2SS1-6</strain>
    </source>
</reference>
<organism evidence="1 2">
    <name type="scientific">Lentinus tigrinus ALCF2SS1-6</name>
    <dbReference type="NCBI Taxonomy" id="1328759"/>
    <lineage>
        <taxon>Eukaryota</taxon>
        <taxon>Fungi</taxon>
        <taxon>Dikarya</taxon>
        <taxon>Basidiomycota</taxon>
        <taxon>Agaricomycotina</taxon>
        <taxon>Agaricomycetes</taxon>
        <taxon>Polyporales</taxon>
        <taxon>Polyporaceae</taxon>
        <taxon>Lentinus</taxon>
    </lineage>
</organism>
<dbReference type="EMBL" id="ML122321">
    <property type="protein sequence ID" value="RPD53494.1"/>
    <property type="molecule type" value="Genomic_DNA"/>
</dbReference>
<name>A0A5C2RQB3_9APHY</name>
<accession>A0A5C2RQB3</accession>
<sequence>MSTDAPGSPTPILDDKIALRVMCWYENHIPPEVMMVENVRGEPLRLTKTHWLESLCKAEGKNTFIDLWSERHGDWTTNTLTTLVVSTERTTMTILLRLAHATFCDGLGVWRSRYWSKPEAGHWLPSTPVLFELWDVYSERWVAKKIGEAITVEESFNCVLIRHQDNFANIDIG</sequence>
<proteinExistence type="predicted"/>
<evidence type="ECO:0000313" key="1">
    <source>
        <dbReference type="EMBL" id="RPD53494.1"/>
    </source>
</evidence>
<dbReference type="AlphaFoldDB" id="A0A5C2RQB3"/>
<protein>
    <submittedName>
        <fullName evidence="1">Uncharacterized protein</fullName>
    </submittedName>
</protein>
<gene>
    <name evidence="1" type="ORF">L227DRAFT_616986</name>
</gene>